<dbReference type="EMBL" id="QEKH01000007">
    <property type="protein sequence ID" value="PVY44347.1"/>
    <property type="molecule type" value="Genomic_DNA"/>
</dbReference>
<reference evidence="2 5" key="2">
    <citation type="submission" date="2020-04" db="EMBL/GenBank/DDBJ databases">
        <authorList>
            <person name="Hitch T.C.A."/>
            <person name="Wylensek D."/>
            <person name="Clavel T."/>
        </authorList>
    </citation>
    <scope>NUCLEOTIDE SEQUENCE [LARGE SCALE GENOMIC DNA]</scope>
    <source>
        <strain evidence="2 5">COR2-253-APC-1A</strain>
    </source>
</reference>
<dbReference type="RefSeq" id="WP_116883348.1">
    <property type="nucleotide sequence ID" value="NZ_CAJKCJ010000129.1"/>
</dbReference>
<comment type="caution">
    <text evidence="3">The sequence shown here is derived from an EMBL/GenBank/DDBJ whole genome shotgun (WGS) entry which is preliminary data.</text>
</comment>
<dbReference type="Proteomes" id="UP000576225">
    <property type="component" value="Unassembled WGS sequence"/>
</dbReference>
<feature type="signal peptide" evidence="1">
    <location>
        <begin position="1"/>
        <end position="26"/>
    </location>
</feature>
<reference evidence="3 4" key="1">
    <citation type="submission" date="2018-04" db="EMBL/GenBank/DDBJ databases">
        <title>Genomic Encyclopedia of Type Strains, Phase IV (KMG-IV): sequencing the most valuable type-strain genomes for metagenomic binning, comparative biology and taxonomic classification.</title>
        <authorList>
            <person name="Goeker M."/>
        </authorList>
    </citation>
    <scope>NUCLEOTIDE SEQUENCE [LARGE SCALE GENOMIC DNA]</scope>
    <source>
        <strain evidence="3 4">DSM 14823</strain>
    </source>
</reference>
<dbReference type="GeneID" id="78294656"/>
<keyword evidence="4" id="KW-1185">Reference proteome</keyword>
<accession>A0A2U1B746</accession>
<evidence type="ECO:0008006" key="6">
    <source>
        <dbReference type="Google" id="ProtNLM"/>
    </source>
</evidence>
<sequence>MMKKMMALGAAMVTVLAMSGCSSLQTATPNDFNGQKTVPVGTSVGHVSATNCGLYLLWIPLITGSSENIGSPAFLQDMVNTRSLAGMVTKKSKEMQASKVLDLTTQNASGGFIFYWRTSYASGNAVK</sequence>
<dbReference type="AlphaFoldDB" id="A0A2U1B746"/>
<name>A0A2U1B746_9BACT</name>
<proteinExistence type="predicted"/>
<evidence type="ECO:0000313" key="3">
    <source>
        <dbReference type="EMBL" id="PVY44347.1"/>
    </source>
</evidence>
<evidence type="ECO:0000256" key="1">
    <source>
        <dbReference type="SAM" id="SignalP"/>
    </source>
</evidence>
<keyword evidence="1" id="KW-0732">Signal</keyword>
<gene>
    <name evidence="3" type="ORF">C8D82_107102</name>
    <name evidence="2" type="ORF">HF882_13135</name>
</gene>
<dbReference type="PROSITE" id="PS51257">
    <property type="entry name" value="PROKAR_LIPOPROTEIN"/>
    <property type="match status" value="1"/>
</dbReference>
<evidence type="ECO:0000313" key="5">
    <source>
        <dbReference type="Proteomes" id="UP000576225"/>
    </source>
</evidence>
<organism evidence="3 4">
    <name type="scientific">Victivallis vadensis</name>
    <dbReference type="NCBI Taxonomy" id="172901"/>
    <lineage>
        <taxon>Bacteria</taxon>
        <taxon>Pseudomonadati</taxon>
        <taxon>Lentisphaerota</taxon>
        <taxon>Lentisphaeria</taxon>
        <taxon>Victivallales</taxon>
        <taxon>Victivallaceae</taxon>
        <taxon>Victivallis</taxon>
    </lineage>
</organism>
<evidence type="ECO:0000313" key="4">
    <source>
        <dbReference type="Proteomes" id="UP000245959"/>
    </source>
</evidence>
<protein>
    <recommendedName>
        <fullName evidence="6">Lipoprotein</fullName>
    </recommendedName>
</protein>
<feature type="chain" id="PRO_5041066860" description="Lipoprotein" evidence="1">
    <location>
        <begin position="27"/>
        <end position="127"/>
    </location>
</feature>
<dbReference type="Proteomes" id="UP000245959">
    <property type="component" value="Unassembled WGS sequence"/>
</dbReference>
<evidence type="ECO:0000313" key="2">
    <source>
        <dbReference type="EMBL" id="NMD87530.1"/>
    </source>
</evidence>
<dbReference type="EMBL" id="JABAEW010000026">
    <property type="protein sequence ID" value="NMD87530.1"/>
    <property type="molecule type" value="Genomic_DNA"/>
</dbReference>